<dbReference type="Proteomes" id="UP000887567">
    <property type="component" value="Unplaced"/>
</dbReference>
<dbReference type="SUPFAM" id="SSF52833">
    <property type="entry name" value="Thioredoxin-like"/>
    <property type="match status" value="1"/>
</dbReference>
<keyword evidence="2" id="KW-1185">Reference proteome</keyword>
<dbReference type="GeneID" id="110252835"/>
<sequence>MVASHQEEFKAANGHIVIVSFGNLSGAKKWLEQTQCPFPMFIDNNRQLYKSLGLKRSVSKVWNTSTLIYYAEEKKKGRPLIGIFEEDDPTQMGGDFIVDSQGNMKLVYRSKVANDRPTVKELLQALES</sequence>
<dbReference type="OMA" id="MVASHQE"/>
<dbReference type="AlphaFoldDB" id="A0A913Y713"/>
<dbReference type="EnsemblMetazoa" id="XM_021059686.2">
    <property type="protein sequence ID" value="XP_020915345.1"/>
    <property type="gene ID" value="LOC110252835"/>
</dbReference>
<name>A0A913Y713_EXADI</name>
<dbReference type="Pfam" id="PF13911">
    <property type="entry name" value="AhpC-TSA_2"/>
    <property type="match status" value="1"/>
</dbReference>
<dbReference type="OrthoDB" id="40334at2759"/>
<dbReference type="RefSeq" id="XP_020915345.1">
    <property type="nucleotide sequence ID" value="XM_021059686.2"/>
</dbReference>
<protein>
    <recommendedName>
        <fullName evidence="3">Alkyl hydroperoxide reductase subunit C/ Thiol specific antioxidant domain-containing protein</fullName>
    </recommendedName>
</protein>
<evidence type="ECO:0000313" key="2">
    <source>
        <dbReference type="Proteomes" id="UP000887567"/>
    </source>
</evidence>
<dbReference type="KEGG" id="epa:110252835"/>
<reference evidence="1" key="1">
    <citation type="submission" date="2022-11" db="UniProtKB">
        <authorList>
            <consortium name="EnsemblMetazoa"/>
        </authorList>
    </citation>
    <scope>IDENTIFICATION</scope>
</reference>
<evidence type="ECO:0000313" key="1">
    <source>
        <dbReference type="EnsemblMetazoa" id="XP_020915345.1"/>
    </source>
</evidence>
<evidence type="ECO:0008006" key="3">
    <source>
        <dbReference type="Google" id="ProtNLM"/>
    </source>
</evidence>
<accession>A0A913Y713</accession>
<organism evidence="1 2">
    <name type="scientific">Exaiptasia diaphana</name>
    <name type="common">Tropical sea anemone</name>
    <name type="synonym">Aiptasia pulchella</name>
    <dbReference type="NCBI Taxonomy" id="2652724"/>
    <lineage>
        <taxon>Eukaryota</taxon>
        <taxon>Metazoa</taxon>
        <taxon>Cnidaria</taxon>
        <taxon>Anthozoa</taxon>
        <taxon>Hexacorallia</taxon>
        <taxon>Actiniaria</taxon>
        <taxon>Aiptasiidae</taxon>
        <taxon>Exaiptasia</taxon>
    </lineage>
</organism>
<dbReference type="InterPro" id="IPR036249">
    <property type="entry name" value="Thioredoxin-like_sf"/>
</dbReference>
<proteinExistence type="predicted"/>
<dbReference type="Gene3D" id="3.40.30.10">
    <property type="entry name" value="Glutaredoxin"/>
    <property type="match status" value="1"/>
</dbReference>
<dbReference type="InterPro" id="IPR032801">
    <property type="entry name" value="PXL2A/B/C"/>
</dbReference>